<dbReference type="SUPFAM" id="SSF52172">
    <property type="entry name" value="CheY-like"/>
    <property type="match status" value="1"/>
</dbReference>
<gene>
    <name evidence="4" type="ORF">FHS57_000374</name>
</gene>
<dbReference type="PANTHER" id="PTHR45526:SF1">
    <property type="entry name" value="TRANSCRIPTIONAL REGULATORY PROTEIN DCUR-RELATED"/>
    <property type="match status" value="1"/>
</dbReference>
<evidence type="ECO:0000313" key="5">
    <source>
        <dbReference type="Proteomes" id="UP000541352"/>
    </source>
</evidence>
<evidence type="ECO:0000256" key="1">
    <source>
        <dbReference type="PROSITE-ProRule" id="PRU00169"/>
    </source>
</evidence>
<dbReference type="PANTHER" id="PTHR45526">
    <property type="entry name" value="TRANSCRIPTIONAL REGULATORY PROTEIN DPIA"/>
    <property type="match status" value="1"/>
</dbReference>
<name>A0A7W5ZFI8_9BACT</name>
<feature type="domain" description="Response regulatory" evidence="2">
    <location>
        <begin position="4"/>
        <end position="115"/>
    </location>
</feature>
<sequence>MSIRCLAVDDEQHALDIISRYVEKIPNLELVAATTDAIEAFQLVQREPIDLVFLDVHMPEITGIQFLKLLGGRTKVILCTAYPEYALEGYDLDIVDYLLKPMRFERFLKAVQKAHTLLEAEEQPKTASTSATSFLDDYIFVKTETKGKLLKVVLSEIRYVEGLGNYVSIFTDDKRIVTLLTIKELEERLPKPYFLRVHKSYIVALGKIQGIDGNQIMVAEGHIPLGDTYREAFFNGLQQKIVASKK</sequence>
<evidence type="ECO:0000313" key="4">
    <source>
        <dbReference type="EMBL" id="MBB3836392.1"/>
    </source>
</evidence>
<dbReference type="Pfam" id="PF00072">
    <property type="entry name" value="Response_reg"/>
    <property type="match status" value="1"/>
</dbReference>
<dbReference type="EMBL" id="JACIBY010000001">
    <property type="protein sequence ID" value="MBB3836392.1"/>
    <property type="molecule type" value="Genomic_DNA"/>
</dbReference>
<evidence type="ECO:0000259" key="2">
    <source>
        <dbReference type="PROSITE" id="PS50110"/>
    </source>
</evidence>
<dbReference type="Proteomes" id="UP000541352">
    <property type="component" value="Unassembled WGS sequence"/>
</dbReference>
<dbReference type="AlphaFoldDB" id="A0A7W5ZFI8"/>
<dbReference type="InterPro" id="IPR001789">
    <property type="entry name" value="Sig_transdc_resp-reg_receiver"/>
</dbReference>
<feature type="domain" description="HTH LytTR-type" evidence="3">
    <location>
        <begin position="144"/>
        <end position="212"/>
    </location>
</feature>
<dbReference type="Gene3D" id="2.40.50.1020">
    <property type="entry name" value="LytTr DNA-binding domain"/>
    <property type="match status" value="1"/>
</dbReference>
<keyword evidence="1" id="KW-0597">Phosphoprotein</keyword>
<comment type="caution">
    <text evidence="4">The sequence shown here is derived from an EMBL/GenBank/DDBJ whole genome shotgun (WGS) entry which is preliminary data.</text>
</comment>
<dbReference type="InterPro" id="IPR007492">
    <property type="entry name" value="LytTR_DNA-bd_dom"/>
</dbReference>
<dbReference type="SMART" id="SM00448">
    <property type="entry name" value="REC"/>
    <property type="match status" value="1"/>
</dbReference>
<organism evidence="4 5">
    <name type="scientific">Runella defluvii</name>
    <dbReference type="NCBI Taxonomy" id="370973"/>
    <lineage>
        <taxon>Bacteria</taxon>
        <taxon>Pseudomonadati</taxon>
        <taxon>Bacteroidota</taxon>
        <taxon>Cytophagia</taxon>
        <taxon>Cytophagales</taxon>
        <taxon>Spirosomataceae</taxon>
        <taxon>Runella</taxon>
    </lineage>
</organism>
<dbReference type="InterPro" id="IPR011006">
    <property type="entry name" value="CheY-like_superfamily"/>
</dbReference>
<dbReference type="PROSITE" id="PS50110">
    <property type="entry name" value="RESPONSE_REGULATORY"/>
    <property type="match status" value="1"/>
</dbReference>
<protein>
    <submittedName>
        <fullName evidence="4">DNA-binding LytR/AlgR family response regulator</fullName>
    </submittedName>
</protein>
<dbReference type="GO" id="GO:0000156">
    <property type="term" value="F:phosphorelay response regulator activity"/>
    <property type="evidence" value="ECO:0007669"/>
    <property type="project" value="TreeGrafter"/>
</dbReference>
<feature type="modified residue" description="4-aspartylphosphate" evidence="1">
    <location>
        <position position="55"/>
    </location>
</feature>
<keyword evidence="4" id="KW-0238">DNA-binding</keyword>
<proteinExistence type="predicted"/>
<reference evidence="4 5" key="1">
    <citation type="submission" date="2020-08" db="EMBL/GenBank/DDBJ databases">
        <title>Genomic Encyclopedia of Type Strains, Phase IV (KMG-IV): sequencing the most valuable type-strain genomes for metagenomic binning, comparative biology and taxonomic classification.</title>
        <authorList>
            <person name="Goeker M."/>
        </authorList>
    </citation>
    <scope>NUCLEOTIDE SEQUENCE [LARGE SCALE GENOMIC DNA]</scope>
    <source>
        <strain evidence="4 5">DSM 17976</strain>
    </source>
</reference>
<accession>A0A7W5ZFI8</accession>
<dbReference type="RefSeq" id="WP_183971150.1">
    <property type="nucleotide sequence ID" value="NZ_JACIBY010000001.1"/>
</dbReference>
<dbReference type="InterPro" id="IPR051271">
    <property type="entry name" value="2C-system_Tx_regulators"/>
</dbReference>
<dbReference type="Gene3D" id="3.40.50.2300">
    <property type="match status" value="1"/>
</dbReference>
<evidence type="ECO:0000259" key="3">
    <source>
        <dbReference type="PROSITE" id="PS50930"/>
    </source>
</evidence>
<dbReference type="SMART" id="SM00850">
    <property type="entry name" value="LytTR"/>
    <property type="match status" value="1"/>
</dbReference>
<dbReference type="GO" id="GO:0003677">
    <property type="term" value="F:DNA binding"/>
    <property type="evidence" value="ECO:0007669"/>
    <property type="project" value="UniProtKB-KW"/>
</dbReference>
<dbReference type="PROSITE" id="PS50930">
    <property type="entry name" value="HTH_LYTTR"/>
    <property type="match status" value="1"/>
</dbReference>
<keyword evidence="5" id="KW-1185">Reference proteome</keyword>
<dbReference type="Pfam" id="PF04397">
    <property type="entry name" value="LytTR"/>
    <property type="match status" value="1"/>
</dbReference>